<evidence type="ECO:0000256" key="4">
    <source>
        <dbReference type="ARBA" id="ARBA00023143"/>
    </source>
</evidence>
<organism evidence="10 11">
    <name type="scientific">Rheinheimera muenzenbergensis</name>
    <dbReference type="NCBI Taxonomy" id="1193628"/>
    <lineage>
        <taxon>Bacteria</taxon>
        <taxon>Pseudomonadati</taxon>
        <taxon>Pseudomonadota</taxon>
        <taxon>Gammaproteobacteria</taxon>
        <taxon>Chromatiales</taxon>
        <taxon>Chromatiaceae</taxon>
        <taxon>Rheinheimera</taxon>
    </lineage>
</organism>
<gene>
    <name evidence="10" type="primary">flgE</name>
    <name evidence="10" type="ORF">MN202_01725</name>
</gene>
<dbReference type="InterPro" id="IPR010930">
    <property type="entry name" value="Flg_bb/hook_C_dom"/>
</dbReference>
<dbReference type="InterPro" id="IPR020013">
    <property type="entry name" value="Flagellar_FlgE/F/G"/>
</dbReference>
<keyword evidence="10" id="KW-0966">Cell projection</keyword>
<evidence type="ECO:0000259" key="9">
    <source>
        <dbReference type="Pfam" id="PF22692"/>
    </source>
</evidence>
<comment type="similarity">
    <text evidence="2 5">Belongs to the flagella basal body rod proteins family.</text>
</comment>
<evidence type="ECO:0000259" key="7">
    <source>
        <dbReference type="Pfam" id="PF06429"/>
    </source>
</evidence>
<dbReference type="PANTHER" id="PTHR30435:SF1">
    <property type="entry name" value="FLAGELLAR HOOK PROTEIN FLGE"/>
    <property type="match status" value="1"/>
</dbReference>
<evidence type="ECO:0000256" key="3">
    <source>
        <dbReference type="ARBA" id="ARBA00019015"/>
    </source>
</evidence>
<dbReference type="InterPro" id="IPR019776">
    <property type="entry name" value="Flagellar_basal_body_rod_CS"/>
</dbReference>
<comment type="caution">
    <text evidence="10">The sequence shown here is derived from an EMBL/GenBank/DDBJ whole genome shotgun (WGS) entry which is preliminary data.</text>
</comment>
<feature type="domain" description="Flagellar basal-body/hook protein C-terminal" evidence="7">
    <location>
        <begin position="442"/>
        <end position="485"/>
    </location>
</feature>
<sequence>MMSFNIALSGLAAAQKDLDVTANNIANVNTTGFKESRAEFADVYATSIFASGRTKVGDGVTTSTVAQQFSQGALQFTNNSLDLAITGEGFFALTPDRQSQDLTYTRSGAFKLNKDNFIVDNNGNYLQGFAVDAVTGENQSVSLSTTQPIAIPTSAGAPRATNNIFLSMNVDSRAVELPRNPGNFNPGDRSTYTHSTSVTVYDSLGEAHTVTTYFRKVEPDDPLNPPAWNEWQTFVVFDDNTAMPAAPAYVSDPTAPGYPGLDLSEWGNGTGALPYDGNGGVFIGDSLFFDPNGNLILPAVPPVVPVLTTPNLTLPAEALSAPTANYLTNGAQYAQDVTVNYRDASGVRLPTQYASNFDVSNLSQDGTTVGSLTGVDIDSFGRVLASYSNGDSSYLAQVTLVRFANVQGLKQVGNTSWKQSITSGEPIGGQANIGTFGAVNASALEQSNVNLTTELVDLISAQRNFQANSRALEVNSTLQQTVLQIR</sequence>
<evidence type="ECO:0000313" key="11">
    <source>
        <dbReference type="Proteomes" id="UP001375382"/>
    </source>
</evidence>
<dbReference type="Pfam" id="PF06429">
    <property type="entry name" value="Flg_bbr_C"/>
    <property type="match status" value="1"/>
</dbReference>
<dbReference type="Gene3D" id="2.60.98.20">
    <property type="entry name" value="Flagellar hook protein FlgE"/>
    <property type="match status" value="1"/>
</dbReference>
<dbReference type="PANTHER" id="PTHR30435">
    <property type="entry name" value="FLAGELLAR PROTEIN"/>
    <property type="match status" value="1"/>
</dbReference>
<dbReference type="InterPro" id="IPR001444">
    <property type="entry name" value="Flag_bb_rod_N"/>
</dbReference>
<dbReference type="NCBIfam" id="TIGR03506">
    <property type="entry name" value="FlgEFG_subfam"/>
    <property type="match status" value="1"/>
</dbReference>
<evidence type="ECO:0000259" key="6">
    <source>
        <dbReference type="Pfam" id="PF00460"/>
    </source>
</evidence>
<keyword evidence="10" id="KW-0969">Cilium</keyword>
<comment type="function">
    <text evidence="5">A flexible structure which links the flagellar filament to the drive apparatus in the basal body.</text>
</comment>
<dbReference type="Pfam" id="PF00460">
    <property type="entry name" value="Flg_bb_rod"/>
    <property type="match status" value="1"/>
</dbReference>
<evidence type="ECO:0000256" key="1">
    <source>
        <dbReference type="ARBA" id="ARBA00004117"/>
    </source>
</evidence>
<dbReference type="Pfam" id="PF07559">
    <property type="entry name" value="FlgE_D2"/>
    <property type="match status" value="1"/>
</dbReference>
<dbReference type="InterPro" id="IPR011491">
    <property type="entry name" value="FlgE_D2"/>
</dbReference>
<comment type="subcellular location">
    <subcellularLocation>
        <location evidence="1 5">Bacterial flagellum basal body</location>
    </subcellularLocation>
</comment>
<name>A0ABU8C231_9GAMM</name>
<dbReference type="Proteomes" id="UP001375382">
    <property type="component" value="Unassembled WGS sequence"/>
</dbReference>
<dbReference type="InterPro" id="IPR037058">
    <property type="entry name" value="Falgellar_hook_FlgE_sf"/>
</dbReference>
<dbReference type="InterPro" id="IPR053967">
    <property type="entry name" value="LlgE_F_G-like_D1"/>
</dbReference>
<evidence type="ECO:0000256" key="5">
    <source>
        <dbReference type="RuleBase" id="RU362116"/>
    </source>
</evidence>
<protein>
    <recommendedName>
        <fullName evidence="3 5">Flagellar hook protein FlgE</fullName>
    </recommendedName>
</protein>
<feature type="domain" description="Flagellar hook protein FlgE D2" evidence="8">
    <location>
        <begin position="169"/>
        <end position="366"/>
    </location>
</feature>
<dbReference type="InterPro" id="IPR037925">
    <property type="entry name" value="FlgE/F/G-like"/>
</dbReference>
<feature type="domain" description="Flagellar hook protein FlgE/F/G-like D1" evidence="9">
    <location>
        <begin position="84"/>
        <end position="154"/>
    </location>
</feature>
<keyword evidence="11" id="KW-1185">Reference proteome</keyword>
<evidence type="ECO:0000256" key="2">
    <source>
        <dbReference type="ARBA" id="ARBA00009677"/>
    </source>
</evidence>
<dbReference type="SUPFAM" id="SSF117143">
    <property type="entry name" value="Flagellar hook protein flgE"/>
    <property type="match status" value="1"/>
</dbReference>
<dbReference type="EMBL" id="JALAAR010000001">
    <property type="protein sequence ID" value="MEH8015940.1"/>
    <property type="molecule type" value="Genomic_DNA"/>
</dbReference>
<feature type="domain" description="Flagellar basal body rod protein N-terminal" evidence="6">
    <location>
        <begin position="4"/>
        <end position="34"/>
    </location>
</feature>
<dbReference type="NCBIfam" id="NF004240">
    <property type="entry name" value="PRK05682.1-4"/>
    <property type="match status" value="1"/>
</dbReference>
<reference evidence="10 11" key="1">
    <citation type="journal article" date="2023" name="Ecotoxicol. Environ. Saf.">
        <title>Mercury remediation potential of mercury-resistant strain Rheinheimera metallidurans sp. nov. isolated from a municipal waste dumping site.</title>
        <authorList>
            <person name="Yadav V."/>
            <person name="Manjhi A."/>
            <person name="Vadakedath N."/>
        </authorList>
    </citation>
    <scope>NUCLEOTIDE SEQUENCE [LARGE SCALE GENOMIC DNA]</scope>
    <source>
        <strain evidence="10 11">E-49</strain>
    </source>
</reference>
<accession>A0ABU8C231</accession>
<evidence type="ECO:0000313" key="10">
    <source>
        <dbReference type="EMBL" id="MEH8015940.1"/>
    </source>
</evidence>
<keyword evidence="4 5" id="KW-0975">Bacterial flagellum</keyword>
<proteinExistence type="inferred from homology"/>
<dbReference type="PROSITE" id="PS00588">
    <property type="entry name" value="FLAGELLA_BB_ROD"/>
    <property type="match status" value="1"/>
</dbReference>
<keyword evidence="10" id="KW-0282">Flagellum</keyword>
<dbReference type="Pfam" id="PF22692">
    <property type="entry name" value="LlgE_F_G_D1"/>
    <property type="match status" value="1"/>
</dbReference>
<evidence type="ECO:0000259" key="8">
    <source>
        <dbReference type="Pfam" id="PF07559"/>
    </source>
</evidence>